<dbReference type="Pfam" id="PF11917">
    <property type="entry name" value="DUF3435"/>
    <property type="match status" value="1"/>
</dbReference>
<accession>A0A3N4JDM6</accession>
<dbReference type="AlphaFoldDB" id="A0A3N4JDM6"/>
<keyword evidence="2" id="KW-1185">Reference proteome</keyword>
<reference evidence="1 2" key="1">
    <citation type="journal article" date="2018" name="Nat. Ecol. Evol.">
        <title>Pezizomycetes genomes reveal the molecular basis of ectomycorrhizal truffle lifestyle.</title>
        <authorList>
            <person name="Murat C."/>
            <person name="Payen T."/>
            <person name="Noel B."/>
            <person name="Kuo A."/>
            <person name="Morin E."/>
            <person name="Chen J."/>
            <person name="Kohler A."/>
            <person name="Krizsan K."/>
            <person name="Balestrini R."/>
            <person name="Da Silva C."/>
            <person name="Montanini B."/>
            <person name="Hainaut M."/>
            <person name="Levati E."/>
            <person name="Barry K.W."/>
            <person name="Belfiori B."/>
            <person name="Cichocki N."/>
            <person name="Clum A."/>
            <person name="Dockter R.B."/>
            <person name="Fauchery L."/>
            <person name="Guy J."/>
            <person name="Iotti M."/>
            <person name="Le Tacon F."/>
            <person name="Lindquist E.A."/>
            <person name="Lipzen A."/>
            <person name="Malagnac F."/>
            <person name="Mello A."/>
            <person name="Molinier V."/>
            <person name="Miyauchi S."/>
            <person name="Poulain J."/>
            <person name="Riccioni C."/>
            <person name="Rubini A."/>
            <person name="Sitrit Y."/>
            <person name="Splivallo R."/>
            <person name="Traeger S."/>
            <person name="Wang M."/>
            <person name="Zifcakova L."/>
            <person name="Wipf D."/>
            <person name="Zambonelli A."/>
            <person name="Paolocci F."/>
            <person name="Nowrousian M."/>
            <person name="Ottonello S."/>
            <person name="Baldrian P."/>
            <person name="Spatafora J.W."/>
            <person name="Henrissat B."/>
            <person name="Nagy L.G."/>
            <person name="Aury J.M."/>
            <person name="Wincker P."/>
            <person name="Grigoriev I.V."/>
            <person name="Bonfante P."/>
            <person name="Martin F.M."/>
        </authorList>
    </citation>
    <scope>NUCLEOTIDE SEQUENCE [LARGE SCALE GENOMIC DNA]</scope>
    <source>
        <strain evidence="1 2">120613-1</strain>
    </source>
</reference>
<evidence type="ECO:0000313" key="1">
    <source>
        <dbReference type="EMBL" id="RPA96352.1"/>
    </source>
</evidence>
<protein>
    <submittedName>
        <fullName evidence="1">Uncharacterized protein</fullName>
    </submittedName>
</protein>
<gene>
    <name evidence="1" type="ORF">L873DRAFT_1845454</name>
</gene>
<proteinExistence type="predicted"/>
<dbReference type="InterPro" id="IPR021842">
    <property type="entry name" value="DUF3435"/>
</dbReference>
<evidence type="ECO:0000313" key="2">
    <source>
        <dbReference type="Proteomes" id="UP000276215"/>
    </source>
</evidence>
<name>A0A3N4JDM6_9PEZI</name>
<dbReference type="EMBL" id="ML120415">
    <property type="protein sequence ID" value="RPA96352.1"/>
    <property type="molecule type" value="Genomic_DNA"/>
</dbReference>
<dbReference type="Proteomes" id="UP000276215">
    <property type="component" value="Unassembled WGS sequence"/>
</dbReference>
<sequence length="176" mass="19979">MKSEHSLLALGRKAVNMAPCSGVHRENSGICPIALFLAFAFIDGVFESRLNSPEDLMKRNVPEGKESLKIQSKQLASREYLFRQYNADRFLKNHQRAPDGISTEEIRRTKIGTNGERNHVLGYGESKVYQAYIPPTTTLDIQSACRERPDQTNLIKKNNWYGLKARYPSTDYAAQI</sequence>
<organism evidence="1 2">
    <name type="scientific">Choiromyces venosus 120613-1</name>
    <dbReference type="NCBI Taxonomy" id="1336337"/>
    <lineage>
        <taxon>Eukaryota</taxon>
        <taxon>Fungi</taxon>
        <taxon>Dikarya</taxon>
        <taxon>Ascomycota</taxon>
        <taxon>Pezizomycotina</taxon>
        <taxon>Pezizomycetes</taxon>
        <taxon>Pezizales</taxon>
        <taxon>Tuberaceae</taxon>
        <taxon>Choiromyces</taxon>
    </lineage>
</organism>